<accession>A0A1X0S6A4</accession>
<gene>
    <name evidence="1" type="ORF">BCV71DRAFT_233865</name>
</gene>
<dbReference type="Proteomes" id="UP000242381">
    <property type="component" value="Unassembled WGS sequence"/>
</dbReference>
<sequence length="112" mass="12631">MILCRDIKKSAEAQIQSSTIVSPTLCTAPGFIFPPSDLILIGNEKLPTTSIFFKQIHRFHAVLDNLDYQFDKIVCCLFQANTVIVFFINVIKLLYTTCVNLDSPVFSKDNDI</sequence>
<organism evidence="1 2">
    <name type="scientific">Rhizopus microsporus</name>
    <dbReference type="NCBI Taxonomy" id="58291"/>
    <lineage>
        <taxon>Eukaryota</taxon>
        <taxon>Fungi</taxon>
        <taxon>Fungi incertae sedis</taxon>
        <taxon>Mucoromycota</taxon>
        <taxon>Mucoromycotina</taxon>
        <taxon>Mucoromycetes</taxon>
        <taxon>Mucorales</taxon>
        <taxon>Mucorineae</taxon>
        <taxon>Rhizopodaceae</taxon>
        <taxon>Rhizopus</taxon>
    </lineage>
</organism>
<name>A0A1X0S6A4_RHIZD</name>
<evidence type="ECO:0000313" key="2">
    <source>
        <dbReference type="Proteomes" id="UP000242381"/>
    </source>
</evidence>
<evidence type="ECO:0000313" key="1">
    <source>
        <dbReference type="EMBL" id="ORE19688.1"/>
    </source>
</evidence>
<dbReference type="EMBL" id="KV921306">
    <property type="protein sequence ID" value="ORE19688.1"/>
    <property type="molecule type" value="Genomic_DNA"/>
</dbReference>
<dbReference type="AlphaFoldDB" id="A0A1X0S6A4"/>
<proteinExistence type="predicted"/>
<reference evidence="1 2" key="1">
    <citation type="journal article" date="2016" name="Proc. Natl. Acad. Sci. U.S.A.">
        <title>Lipid metabolic changes in an early divergent fungus govern the establishment of a mutualistic symbiosis with endobacteria.</title>
        <authorList>
            <person name="Lastovetsky O.A."/>
            <person name="Gaspar M.L."/>
            <person name="Mondo S.J."/>
            <person name="LaButti K.M."/>
            <person name="Sandor L."/>
            <person name="Grigoriev I.V."/>
            <person name="Henry S.A."/>
            <person name="Pawlowska T.E."/>
        </authorList>
    </citation>
    <scope>NUCLEOTIDE SEQUENCE [LARGE SCALE GENOMIC DNA]</scope>
    <source>
        <strain evidence="1 2">ATCC 11559</strain>
    </source>
</reference>
<protein>
    <submittedName>
        <fullName evidence="1">Uncharacterized protein</fullName>
    </submittedName>
</protein>